<dbReference type="PANTHER" id="PTHR37331:SF1">
    <property type="entry name" value="YALI0F11671P"/>
    <property type="match status" value="1"/>
</dbReference>
<dbReference type="PANTHER" id="PTHR37331">
    <property type="entry name" value="YALI0F11671P"/>
    <property type="match status" value="1"/>
</dbReference>
<evidence type="ECO:0000313" key="2">
    <source>
        <dbReference type="Proteomes" id="UP000654370"/>
    </source>
</evidence>
<accession>A0A8H7UAC3</accession>
<feature type="non-terminal residue" evidence="1">
    <location>
        <position position="216"/>
    </location>
</feature>
<reference evidence="1" key="1">
    <citation type="submission" date="2020-12" db="EMBL/GenBank/DDBJ databases">
        <title>Metabolic potential, ecology and presence of endohyphal bacteria is reflected in genomic diversity of Mucoromycotina.</title>
        <authorList>
            <person name="Muszewska A."/>
            <person name="Okrasinska A."/>
            <person name="Steczkiewicz K."/>
            <person name="Drgas O."/>
            <person name="Orlowska M."/>
            <person name="Perlinska-Lenart U."/>
            <person name="Aleksandrzak-Piekarczyk T."/>
            <person name="Szatraj K."/>
            <person name="Zielenkiewicz U."/>
            <person name="Pilsyk S."/>
            <person name="Malc E."/>
            <person name="Mieczkowski P."/>
            <person name="Kruszewska J.S."/>
            <person name="Biernat P."/>
            <person name="Pawlowska J."/>
        </authorList>
    </citation>
    <scope>NUCLEOTIDE SEQUENCE</scope>
    <source>
        <strain evidence="1">WA0000067209</strain>
    </source>
</reference>
<dbReference type="AlphaFoldDB" id="A0A8H7UAC3"/>
<evidence type="ECO:0000313" key="1">
    <source>
        <dbReference type="EMBL" id="KAG2178206.1"/>
    </source>
</evidence>
<sequence length="216" mass="24337">VLISLSTNRTNAIFGKATDTESLPFEQVYFYLTKTKLAEELSGSKTKVARPDIHYYSAEDKGGNKRYPVSFVSHNQFKDGASIQQYPTTIIGWTSTEGQLNPSTFAENVQFAELMHKVIAKNIDKIDDTALKGMAKWQQDGWLHVADERNPPPWGRIPLPEDIFGSVLLDKGVIQPNTYQRMPSHRFVTSDGLFKLSDPMQRVLVSTLLEEIQKSS</sequence>
<comment type="caution">
    <text evidence="1">The sequence shown here is derived from an EMBL/GenBank/DDBJ whole genome shotgun (WGS) entry which is preliminary data.</text>
</comment>
<dbReference type="EMBL" id="JAEPQZ010000008">
    <property type="protein sequence ID" value="KAG2178206.1"/>
    <property type="molecule type" value="Genomic_DNA"/>
</dbReference>
<dbReference type="OrthoDB" id="5397701at2759"/>
<keyword evidence="2" id="KW-1185">Reference proteome</keyword>
<name>A0A8H7UAC3_MORIS</name>
<dbReference type="Proteomes" id="UP000654370">
    <property type="component" value="Unassembled WGS sequence"/>
</dbReference>
<gene>
    <name evidence="1" type="ORF">INT43_003459</name>
</gene>
<organism evidence="1 2">
    <name type="scientific">Mortierella isabellina</name>
    <name type="common">Filamentous fungus</name>
    <name type="synonym">Umbelopsis isabellina</name>
    <dbReference type="NCBI Taxonomy" id="91625"/>
    <lineage>
        <taxon>Eukaryota</taxon>
        <taxon>Fungi</taxon>
        <taxon>Fungi incertae sedis</taxon>
        <taxon>Mucoromycota</taxon>
        <taxon>Mucoromycotina</taxon>
        <taxon>Umbelopsidomycetes</taxon>
        <taxon>Umbelopsidales</taxon>
        <taxon>Umbelopsidaceae</taxon>
        <taxon>Umbelopsis</taxon>
    </lineage>
</organism>
<protein>
    <submittedName>
        <fullName evidence="1">Uncharacterized protein</fullName>
    </submittedName>
</protein>
<proteinExistence type="predicted"/>